<name>A0A1U7CS46_9BACT</name>
<dbReference type="EMBL" id="CP019082">
    <property type="protein sequence ID" value="APW61728.1"/>
    <property type="molecule type" value="Genomic_DNA"/>
</dbReference>
<organism evidence="2 3">
    <name type="scientific">Paludisphaera borealis</name>
    <dbReference type="NCBI Taxonomy" id="1387353"/>
    <lineage>
        <taxon>Bacteria</taxon>
        <taxon>Pseudomonadati</taxon>
        <taxon>Planctomycetota</taxon>
        <taxon>Planctomycetia</taxon>
        <taxon>Isosphaerales</taxon>
        <taxon>Isosphaeraceae</taxon>
        <taxon>Paludisphaera</taxon>
    </lineage>
</organism>
<evidence type="ECO:0000256" key="1">
    <source>
        <dbReference type="SAM" id="Phobius"/>
    </source>
</evidence>
<proteinExistence type="predicted"/>
<sequence>MRQAHSPPPRFANVASRPAWRHTWPEGSRDARFEVTNPVITVIAATFSIVWFVVTLPFRLVIGAISLLGRLTGIAVGFTLMAVGMAFCAGPFFLIGVPMFLIGLLLTLRCLG</sequence>
<keyword evidence="3" id="KW-1185">Reference proteome</keyword>
<keyword evidence="1" id="KW-1133">Transmembrane helix</keyword>
<dbReference type="AlphaFoldDB" id="A0A1U7CS46"/>
<dbReference type="Proteomes" id="UP000186309">
    <property type="component" value="Chromosome"/>
</dbReference>
<feature type="transmembrane region" description="Helical" evidence="1">
    <location>
        <begin position="93"/>
        <end position="111"/>
    </location>
</feature>
<feature type="transmembrane region" description="Helical" evidence="1">
    <location>
        <begin position="39"/>
        <end position="60"/>
    </location>
</feature>
<dbReference type="STRING" id="1387353.BSF38_03256"/>
<accession>A0A1U7CS46</accession>
<reference evidence="3" key="1">
    <citation type="submission" date="2016-12" db="EMBL/GenBank/DDBJ databases">
        <title>Comparative genomics of four Isosphaeraceae planctomycetes: a common pool of plasmids and glycoside hydrolase genes.</title>
        <authorList>
            <person name="Ivanova A."/>
        </authorList>
    </citation>
    <scope>NUCLEOTIDE SEQUENCE [LARGE SCALE GENOMIC DNA]</scope>
    <source>
        <strain evidence="3">PX4</strain>
    </source>
</reference>
<dbReference type="KEGG" id="pbor:BSF38_03256"/>
<keyword evidence="1" id="KW-0472">Membrane</keyword>
<protein>
    <submittedName>
        <fullName evidence="2">Uncharacterized protein</fullName>
    </submittedName>
</protein>
<keyword evidence="1" id="KW-0812">Transmembrane</keyword>
<evidence type="ECO:0000313" key="3">
    <source>
        <dbReference type="Proteomes" id="UP000186309"/>
    </source>
</evidence>
<gene>
    <name evidence="2" type="ORF">BSF38_03256</name>
</gene>
<evidence type="ECO:0000313" key="2">
    <source>
        <dbReference type="EMBL" id="APW61728.1"/>
    </source>
</evidence>